<dbReference type="Pfam" id="PF20469">
    <property type="entry name" value="OLD-like_TOPRIM"/>
    <property type="match status" value="1"/>
</dbReference>
<proteinExistence type="predicted"/>
<dbReference type="EMBL" id="JAUSUD010000030">
    <property type="protein sequence ID" value="MDQ0233091.1"/>
    <property type="molecule type" value="Genomic_DNA"/>
</dbReference>
<evidence type="ECO:0000313" key="4">
    <source>
        <dbReference type="Proteomes" id="UP001234495"/>
    </source>
</evidence>
<keyword evidence="3" id="KW-0540">Nuclease</keyword>
<feature type="domain" description="OLD protein-like TOPRIM" evidence="2">
    <location>
        <begin position="364"/>
        <end position="428"/>
    </location>
</feature>
<comment type="caution">
    <text evidence="3">The sequence shown here is derived from an EMBL/GenBank/DDBJ whole genome shotgun (WGS) entry which is preliminary data.</text>
</comment>
<keyword evidence="4" id="KW-1185">Reference proteome</keyword>
<keyword evidence="3" id="KW-0255">Endonuclease</keyword>
<evidence type="ECO:0000259" key="1">
    <source>
        <dbReference type="Pfam" id="PF13304"/>
    </source>
</evidence>
<protein>
    <submittedName>
        <fullName evidence="3">ATP-dependent endonuclease of OLD family</fullName>
    </submittedName>
</protein>
<dbReference type="CDD" id="cd01026">
    <property type="entry name" value="TOPRIM_OLD"/>
    <property type="match status" value="1"/>
</dbReference>
<dbReference type="RefSeq" id="WP_307345917.1">
    <property type="nucleotide sequence ID" value="NZ_JAUSUD010000030.1"/>
</dbReference>
<gene>
    <name evidence="3" type="ORF">J2S19_004432</name>
</gene>
<keyword evidence="3" id="KW-0378">Hydrolase</keyword>
<reference evidence="3 4" key="1">
    <citation type="submission" date="2023-07" db="EMBL/GenBank/DDBJ databases">
        <title>Genomic Encyclopedia of Type Strains, Phase IV (KMG-IV): sequencing the most valuable type-strain genomes for metagenomic binning, comparative biology and taxonomic classification.</title>
        <authorList>
            <person name="Goeker M."/>
        </authorList>
    </citation>
    <scope>NUCLEOTIDE SEQUENCE [LARGE SCALE GENOMIC DNA]</scope>
    <source>
        <strain evidence="3 4">DSM 29005</strain>
    </source>
</reference>
<sequence>MRIDWIRIKGFRNFVDEKINFANQTLIIGANDVGKTNLIYALRILFDRGLSDKDLELHNSDYNVYTKTESIEITVKVTEVNQDCLMSTFKGDIKDGTVFIQYKNTKTGEFQILTGHSEETLENKLSRYYIKRLNMEYVNTNRNLSSFMKREKNQILEDAKSILGEELKKNDEVAVSTMKDDLKILNEKIDNLNYIKRSLESVNTELAKLAIHNENQTLNFKNANSDIDSLLDNLELTYASDGETLTLGGDGRNNQIFLATWVAKQKNKKTLEKVTFFAVEEPEAHLHPHQQKKLSNYLLENFEEQVFITTHSPHIASEFRPDKIVKLYSRNKKTMVAKGGCSEELKLSFDDFGYRLDAITADVFFVNAVFLVEGPSEKLFYTALAKKLKIDLDRLNVSIISVNGVGFKPYIKICLALDIPFVLRTDNDIFNKSKKVSDTETIELSYHAGVSRVMGIYEELLKNEETNPLIEYWKVNGKYNEWDSRDKVPAKANSILQYVSKEIEKDNIFLSSVDLEHDLVMSNLFSSLKNYYNTRTETSTVKKMQQAKAENMLSFLSDKFDTLDCLKEDKIAEPLKRVQALAERVVRVNE</sequence>
<dbReference type="PANTHER" id="PTHR43581">
    <property type="entry name" value="ATP/GTP PHOSPHATASE"/>
    <property type="match status" value="1"/>
</dbReference>
<dbReference type="Proteomes" id="UP001234495">
    <property type="component" value="Unassembled WGS sequence"/>
</dbReference>
<dbReference type="InterPro" id="IPR027417">
    <property type="entry name" value="P-loop_NTPase"/>
</dbReference>
<dbReference type="InterPro" id="IPR051396">
    <property type="entry name" value="Bact_Antivir_Def_Nuclease"/>
</dbReference>
<accession>A0ABT9ZMS5</accession>
<dbReference type="Gene3D" id="3.40.50.300">
    <property type="entry name" value="P-loop containing nucleotide triphosphate hydrolases"/>
    <property type="match status" value="1"/>
</dbReference>
<dbReference type="PANTHER" id="PTHR43581:SF4">
    <property type="entry name" value="ATP_GTP PHOSPHATASE"/>
    <property type="match status" value="1"/>
</dbReference>
<dbReference type="Pfam" id="PF13304">
    <property type="entry name" value="AAA_21"/>
    <property type="match status" value="1"/>
</dbReference>
<dbReference type="InterPro" id="IPR003959">
    <property type="entry name" value="ATPase_AAA_core"/>
</dbReference>
<feature type="domain" description="ATPase AAA-type core" evidence="1">
    <location>
        <begin position="25"/>
        <end position="315"/>
    </location>
</feature>
<organism evidence="3 4">
    <name type="scientific">Metabacillus malikii</name>
    <dbReference type="NCBI Taxonomy" id="1504265"/>
    <lineage>
        <taxon>Bacteria</taxon>
        <taxon>Bacillati</taxon>
        <taxon>Bacillota</taxon>
        <taxon>Bacilli</taxon>
        <taxon>Bacillales</taxon>
        <taxon>Bacillaceae</taxon>
        <taxon>Metabacillus</taxon>
    </lineage>
</organism>
<dbReference type="InterPro" id="IPR034139">
    <property type="entry name" value="TOPRIM_OLD"/>
</dbReference>
<evidence type="ECO:0000313" key="3">
    <source>
        <dbReference type="EMBL" id="MDQ0233091.1"/>
    </source>
</evidence>
<dbReference type="GO" id="GO:0004519">
    <property type="term" value="F:endonuclease activity"/>
    <property type="evidence" value="ECO:0007669"/>
    <property type="project" value="UniProtKB-KW"/>
</dbReference>
<evidence type="ECO:0000259" key="2">
    <source>
        <dbReference type="Pfam" id="PF20469"/>
    </source>
</evidence>
<name>A0ABT9ZMS5_9BACI</name>
<dbReference type="SUPFAM" id="SSF52540">
    <property type="entry name" value="P-loop containing nucleoside triphosphate hydrolases"/>
    <property type="match status" value="1"/>
</dbReference>